<gene>
    <name evidence="2" type="ORF">GCM10025872_06630</name>
</gene>
<dbReference type="Gene3D" id="1.20.1290.10">
    <property type="entry name" value="AhpD-like"/>
    <property type="match status" value="1"/>
</dbReference>
<dbReference type="SUPFAM" id="SSF69118">
    <property type="entry name" value="AhpD-like"/>
    <property type="match status" value="1"/>
</dbReference>
<evidence type="ECO:0000313" key="2">
    <source>
        <dbReference type="EMBL" id="BDZ57006.1"/>
    </source>
</evidence>
<accession>A0ABM8H819</accession>
<feature type="domain" description="Carboxymuconolactone decarboxylase-like" evidence="1">
    <location>
        <begin position="45"/>
        <end position="122"/>
    </location>
</feature>
<dbReference type="PANTHER" id="PTHR34846:SF10">
    <property type="entry name" value="CYTOPLASMIC PROTEIN"/>
    <property type="match status" value="1"/>
</dbReference>
<dbReference type="InterPro" id="IPR003779">
    <property type="entry name" value="CMD-like"/>
</dbReference>
<organism evidence="2 3">
    <name type="scientific">Barrientosiimonas endolithica</name>
    <dbReference type="NCBI Taxonomy" id="1535208"/>
    <lineage>
        <taxon>Bacteria</taxon>
        <taxon>Bacillati</taxon>
        <taxon>Actinomycetota</taxon>
        <taxon>Actinomycetes</taxon>
        <taxon>Micrococcales</taxon>
        <taxon>Dermacoccaceae</taxon>
        <taxon>Barrientosiimonas</taxon>
    </lineage>
</organism>
<keyword evidence="3" id="KW-1185">Reference proteome</keyword>
<reference evidence="3" key="1">
    <citation type="journal article" date="2019" name="Int. J. Syst. Evol. Microbiol.">
        <title>The Global Catalogue of Microorganisms (GCM) 10K type strain sequencing project: providing services to taxonomists for standard genome sequencing and annotation.</title>
        <authorList>
            <consortium name="The Broad Institute Genomics Platform"/>
            <consortium name="The Broad Institute Genome Sequencing Center for Infectious Disease"/>
            <person name="Wu L."/>
            <person name="Ma J."/>
        </authorList>
    </citation>
    <scope>NUCLEOTIDE SEQUENCE [LARGE SCALE GENOMIC DNA]</scope>
    <source>
        <strain evidence="3">NBRC 110608</strain>
    </source>
</reference>
<proteinExistence type="predicted"/>
<protein>
    <recommendedName>
        <fullName evidence="1">Carboxymuconolactone decarboxylase-like domain-containing protein</fullName>
    </recommendedName>
</protein>
<dbReference type="PANTHER" id="PTHR34846">
    <property type="entry name" value="4-CARBOXYMUCONOLACTONE DECARBOXYLASE FAMILY PROTEIN (AFU_ORTHOLOGUE AFUA_6G11590)"/>
    <property type="match status" value="1"/>
</dbReference>
<dbReference type="EMBL" id="AP027735">
    <property type="protein sequence ID" value="BDZ57006.1"/>
    <property type="molecule type" value="Genomic_DNA"/>
</dbReference>
<name>A0ABM8H819_9MICO</name>
<dbReference type="Proteomes" id="UP001321421">
    <property type="component" value="Chromosome"/>
</dbReference>
<dbReference type="RefSeq" id="WP_289232303.1">
    <property type="nucleotide sequence ID" value="NZ_AP027735.1"/>
</dbReference>
<evidence type="ECO:0000313" key="3">
    <source>
        <dbReference type="Proteomes" id="UP001321421"/>
    </source>
</evidence>
<evidence type="ECO:0000259" key="1">
    <source>
        <dbReference type="Pfam" id="PF02627"/>
    </source>
</evidence>
<dbReference type="Pfam" id="PF02627">
    <property type="entry name" value="CMD"/>
    <property type="match status" value="1"/>
</dbReference>
<sequence length="182" mass="20202">MARISLDPPRTLVTRAVSWFSRRTYGADLDPSRAMGHHPSLLLTVGRFEQRLARWDALDPRLRHLAVMGAAHAIGCRWCTDFGYWLSATDGLSEDVLRDVPTWRTSDRFTPVERQVLAYAEAMCATPDEVTDEMVAALDSALGTRALVELTMMVAVENQRSRFNSAMGLTSQGFADRCGVPA</sequence>
<dbReference type="InterPro" id="IPR029032">
    <property type="entry name" value="AhpD-like"/>
</dbReference>